<gene>
    <name evidence="1" type="ORF">C7B77_00240</name>
</gene>
<reference evidence="1 2" key="1">
    <citation type="submission" date="2018-03" db="EMBL/GenBank/DDBJ databases">
        <title>The ancient ancestry and fast evolution of plastids.</title>
        <authorList>
            <person name="Moore K.R."/>
            <person name="Magnabosco C."/>
            <person name="Momper L."/>
            <person name="Gold D.A."/>
            <person name="Bosak T."/>
            <person name="Fournier G.P."/>
        </authorList>
    </citation>
    <scope>NUCLEOTIDE SEQUENCE [LARGE SCALE GENOMIC DNA]</scope>
    <source>
        <strain evidence="1 2">CCALA 037</strain>
    </source>
</reference>
<dbReference type="AlphaFoldDB" id="A0A2T1GNP9"/>
<evidence type="ECO:0000313" key="1">
    <source>
        <dbReference type="EMBL" id="PSB59566.1"/>
    </source>
</evidence>
<keyword evidence="2" id="KW-1185">Reference proteome</keyword>
<dbReference type="EMBL" id="PVWO01000002">
    <property type="protein sequence ID" value="PSB59566.1"/>
    <property type="molecule type" value="Genomic_DNA"/>
</dbReference>
<evidence type="ECO:0008006" key="3">
    <source>
        <dbReference type="Google" id="ProtNLM"/>
    </source>
</evidence>
<dbReference type="Pfam" id="PF21983">
    <property type="entry name" value="NikA-like"/>
    <property type="match status" value="1"/>
</dbReference>
<name>A0A2T1GNP9_9CYAN</name>
<proteinExistence type="predicted"/>
<evidence type="ECO:0000313" key="2">
    <source>
        <dbReference type="Proteomes" id="UP000238937"/>
    </source>
</evidence>
<sequence length="132" mass="15047">MSINISRNDAKPSQKTNHISLRVSNEQLEIIEAECRAVNMNRSEYLLFRGTINDRTLRRLKQERLSQDEYAELTLIRREYIAQGNNLNQIARGVNLANQEGRAIEIDSKALQEIAAANQLIAKRIQKLGAKS</sequence>
<organism evidence="1 2">
    <name type="scientific">Chamaesiphon polymorphus CCALA 037</name>
    <dbReference type="NCBI Taxonomy" id="2107692"/>
    <lineage>
        <taxon>Bacteria</taxon>
        <taxon>Bacillati</taxon>
        <taxon>Cyanobacteriota</taxon>
        <taxon>Cyanophyceae</taxon>
        <taxon>Gomontiellales</taxon>
        <taxon>Chamaesiphonaceae</taxon>
        <taxon>Chamaesiphon</taxon>
    </lineage>
</organism>
<comment type="caution">
    <text evidence="1">The sequence shown here is derived from an EMBL/GenBank/DDBJ whole genome shotgun (WGS) entry which is preliminary data.</text>
</comment>
<dbReference type="RefSeq" id="WP_106299312.1">
    <property type="nucleotide sequence ID" value="NZ_PVWO01000002.1"/>
</dbReference>
<accession>A0A2T1GNP9</accession>
<dbReference type="InterPro" id="IPR053842">
    <property type="entry name" value="NikA-like"/>
</dbReference>
<protein>
    <recommendedName>
        <fullName evidence="3">Plasmid mobilization relaxosome protein MobC</fullName>
    </recommendedName>
</protein>
<dbReference type="Proteomes" id="UP000238937">
    <property type="component" value="Unassembled WGS sequence"/>
</dbReference>